<evidence type="ECO:0008006" key="5">
    <source>
        <dbReference type="Google" id="ProtNLM"/>
    </source>
</evidence>
<keyword evidence="2" id="KW-1133">Transmembrane helix</keyword>
<protein>
    <recommendedName>
        <fullName evidence="5">Integral membrane protein</fullName>
    </recommendedName>
</protein>
<keyword evidence="2" id="KW-0812">Transmembrane</keyword>
<feature type="compositionally biased region" description="Gly residues" evidence="1">
    <location>
        <begin position="202"/>
        <end position="219"/>
    </location>
</feature>
<sequence>MGRKTPREGGPGGREDDARGPEGKKLDLSVAQVAGSSLATVAAALLASRLGVYGTILGAGVVSVVATAGGPVIQYAFRRTGDRLRAGARPGGRQVPAPAGERGSGAAPPGEFGEATVHGTRVRGWKRTAVASGAAFALAVGGLGTYEALAGTSVSSGGGTLLSGGFRTAPDHRSSERETGPDSGGRDRRGEQGGRKGEDGKGGTGGKDGTGGRSPGPGSGSSPTPSAPHGPDPTPTPSGSSRPDPSPAPSRHTPTPGPGGGTGAPDTGGASAGE</sequence>
<dbReference type="EMBL" id="JBBDHD010000072">
    <property type="protein sequence ID" value="MFH7598182.1"/>
    <property type="molecule type" value="Genomic_DNA"/>
</dbReference>
<name>A0ABW7PK90_9ACTN</name>
<feature type="region of interest" description="Disordered" evidence="1">
    <location>
        <begin position="85"/>
        <end position="115"/>
    </location>
</feature>
<feature type="region of interest" description="Disordered" evidence="1">
    <location>
        <begin position="1"/>
        <end position="24"/>
    </location>
</feature>
<feature type="compositionally biased region" description="Basic and acidic residues" evidence="1">
    <location>
        <begin position="13"/>
        <end position="24"/>
    </location>
</feature>
<organism evidence="3 4">
    <name type="scientific">Streptomyces racemochromogenes</name>
    <dbReference type="NCBI Taxonomy" id="67353"/>
    <lineage>
        <taxon>Bacteria</taxon>
        <taxon>Bacillati</taxon>
        <taxon>Actinomycetota</taxon>
        <taxon>Actinomycetes</taxon>
        <taxon>Kitasatosporales</taxon>
        <taxon>Streptomycetaceae</taxon>
        <taxon>Streptomyces</taxon>
    </lineage>
</organism>
<proteinExistence type="predicted"/>
<feature type="compositionally biased region" description="Low complexity" evidence="1">
    <location>
        <begin position="237"/>
        <end position="254"/>
    </location>
</feature>
<keyword evidence="2" id="KW-0472">Membrane</keyword>
<feature type="compositionally biased region" description="Basic and acidic residues" evidence="1">
    <location>
        <begin position="169"/>
        <end position="201"/>
    </location>
</feature>
<comment type="caution">
    <text evidence="3">The sequence shown here is derived from an EMBL/GenBank/DDBJ whole genome shotgun (WGS) entry which is preliminary data.</text>
</comment>
<gene>
    <name evidence="3" type="ORF">WDV06_24230</name>
</gene>
<feature type="region of interest" description="Disordered" evidence="1">
    <location>
        <begin position="156"/>
        <end position="274"/>
    </location>
</feature>
<feature type="transmembrane region" description="Helical" evidence="2">
    <location>
        <begin position="53"/>
        <end position="77"/>
    </location>
</feature>
<feature type="compositionally biased region" description="Low complexity" evidence="1">
    <location>
        <begin position="264"/>
        <end position="274"/>
    </location>
</feature>
<dbReference type="Proteomes" id="UP001610631">
    <property type="component" value="Unassembled WGS sequence"/>
</dbReference>
<feature type="compositionally biased region" description="Pro residues" evidence="1">
    <location>
        <begin position="225"/>
        <end position="236"/>
    </location>
</feature>
<dbReference type="RefSeq" id="WP_395511891.1">
    <property type="nucleotide sequence ID" value="NZ_JBBDHD010000072.1"/>
</dbReference>
<evidence type="ECO:0000256" key="2">
    <source>
        <dbReference type="SAM" id="Phobius"/>
    </source>
</evidence>
<reference evidence="3 4" key="1">
    <citation type="submission" date="2024-03" db="EMBL/GenBank/DDBJ databases">
        <title>Whole genome sequencing of Streptomyces racemochromogenes, to identify antimicrobial biosynthetic gene clusters.</title>
        <authorList>
            <person name="Suryawanshi P."/>
            <person name="Krishnaraj P.U."/>
            <person name="Arun Y.P."/>
            <person name="Suryawanshi M.P."/>
            <person name="Rakshit O."/>
        </authorList>
    </citation>
    <scope>NUCLEOTIDE SEQUENCE [LARGE SCALE GENOMIC DNA]</scope>
    <source>
        <strain evidence="3 4">AUDT626</strain>
    </source>
</reference>
<accession>A0ABW7PK90</accession>
<evidence type="ECO:0000313" key="4">
    <source>
        <dbReference type="Proteomes" id="UP001610631"/>
    </source>
</evidence>
<evidence type="ECO:0000256" key="1">
    <source>
        <dbReference type="SAM" id="MobiDB-lite"/>
    </source>
</evidence>
<keyword evidence="4" id="KW-1185">Reference proteome</keyword>
<evidence type="ECO:0000313" key="3">
    <source>
        <dbReference type="EMBL" id="MFH7598182.1"/>
    </source>
</evidence>
<feature type="transmembrane region" description="Helical" evidence="2">
    <location>
        <begin position="28"/>
        <end position="47"/>
    </location>
</feature>